<evidence type="ECO:0000313" key="3">
    <source>
        <dbReference type="Proteomes" id="UP000294856"/>
    </source>
</evidence>
<feature type="compositionally biased region" description="Basic and acidic residues" evidence="1">
    <location>
        <begin position="22"/>
        <end position="31"/>
    </location>
</feature>
<evidence type="ECO:0000313" key="2">
    <source>
        <dbReference type="EMBL" id="TCJ97571.1"/>
    </source>
</evidence>
<organism evidence="2 3">
    <name type="scientific">Nocardia alba</name>
    <dbReference type="NCBI Taxonomy" id="225051"/>
    <lineage>
        <taxon>Bacteria</taxon>
        <taxon>Bacillati</taxon>
        <taxon>Actinomycetota</taxon>
        <taxon>Actinomycetes</taxon>
        <taxon>Mycobacteriales</taxon>
        <taxon>Nocardiaceae</taxon>
        <taxon>Nocardia</taxon>
    </lineage>
</organism>
<dbReference type="EMBL" id="SMFR01000002">
    <property type="protein sequence ID" value="TCJ97571.1"/>
    <property type="molecule type" value="Genomic_DNA"/>
</dbReference>
<accession>A0A4R1G1K9</accession>
<keyword evidence="3" id="KW-1185">Reference proteome</keyword>
<protein>
    <submittedName>
        <fullName evidence="2">Uncharacterized protein</fullName>
    </submittedName>
</protein>
<comment type="caution">
    <text evidence="2">The sequence shown here is derived from an EMBL/GenBank/DDBJ whole genome shotgun (WGS) entry which is preliminary data.</text>
</comment>
<name>A0A4R1G1K9_9NOCA</name>
<dbReference type="Proteomes" id="UP000294856">
    <property type="component" value="Unassembled WGS sequence"/>
</dbReference>
<feature type="region of interest" description="Disordered" evidence="1">
    <location>
        <begin position="1"/>
        <end position="31"/>
    </location>
</feature>
<reference evidence="2 3" key="1">
    <citation type="submission" date="2019-03" db="EMBL/GenBank/DDBJ databases">
        <title>Genomic Encyclopedia of Type Strains, Phase IV (KMG-IV): sequencing the most valuable type-strain genomes for metagenomic binning, comparative biology and taxonomic classification.</title>
        <authorList>
            <person name="Goeker M."/>
        </authorList>
    </citation>
    <scope>NUCLEOTIDE SEQUENCE [LARGE SCALE GENOMIC DNA]</scope>
    <source>
        <strain evidence="2 3">DSM 44684</strain>
    </source>
</reference>
<sequence>MDNVEFASRAEQLRGSGKLRGSGRELNLRSR</sequence>
<dbReference type="AlphaFoldDB" id="A0A4R1G1K9"/>
<dbReference type="STRING" id="1210063.GCA_001612665_01275"/>
<evidence type="ECO:0000256" key="1">
    <source>
        <dbReference type="SAM" id="MobiDB-lite"/>
    </source>
</evidence>
<proteinExistence type="predicted"/>
<gene>
    <name evidence="2" type="ORF">DFR71_3615</name>
</gene>